<reference evidence="1" key="1">
    <citation type="submission" date="2009-12" db="EMBL/GenBank/DDBJ databases">
        <authorList>
            <person name="Weinstock G."/>
            <person name="Sodergren E."/>
            <person name="Clifton S."/>
            <person name="Fulton L."/>
            <person name="Fulton B."/>
            <person name="Courtney L."/>
            <person name="Fronick C."/>
            <person name="Harrison M."/>
            <person name="Strong C."/>
            <person name="Farmer C."/>
            <person name="Delahaunty K."/>
            <person name="Markovic C."/>
            <person name="Hall O."/>
            <person name="Minx P."/>
            <person name="Tomlinson C."/>
            <person name="Mitreva M."/>
            <person name="Nelson J."/>
            <person name="Hou S."/>
            <person name="Wollam A."/>
            <person name="Pepin K.H."/>
            <person name="Johnson M."/>
            <person name="Bhonagiri V."/>
            <person name="Nash W.E."/>
            <person name="Warren W."/>
            <person name="Chinwalla A."/>
            <person name="Mardis E.R."/>
            <person name="Wilson R.K."/>
        </authorList>
    </citation>
    <scope>NUCLEOTIDE SEQUENCE [LARGE SCALE GENOMIC DNA]</scope>
    <source>
        <strain evidence="1">DSM 15176</strain>
    </source>
</reference>
<dbReference type="EMBL" id="ACBY02000047">
    <property type="protein sequence ID" value="EFB75023.1"/>
    <property type="molecule type" value="Genomic_DNA"/>
</dbReference>
<evidence type="ECO:0000313" key="1">
    <source>
        <dbReference type="EMBL" id="EFB75023.1"/>
    </source>
</evidence>
<keyword evidence="2" id="KW-1185">Reference proteome</keyword>
<name>D1PQP3_9FIRM</name>
<dbReference type="STRING" id="411471.SUBVAR_06712"/>
<organism evidence="1 2">
    <name type="scientific">Subdoligranulum variabile DSM 15176</name>
    <dbReference type="NCBI Taxonomy" id="411471"/>
    <lineage>
        <taxon>Bacteria</taxon>
        <taxon>Bacillati</taxon>
        <taxon>Bacillota</taxon>
        <taxon>Clostridia</taxon>
        <taxon>Eubacteriales</taxon>
        <taxon>Oscillospiraceae</taxon>
        <taxon>Subdoligranulum</taxon>
    </lineage>
</organism>
<dbReference type="AlphaFoldDB" id="D1PQP3"/>
<gene>
    <name evidence="1" type="ORF">SUBVAR_06712</name>
</gene>
<comment type="caution">
    <text evidence="1">The sequence shown here is derived from an EMBL/GenBank/DDBJ whole genome shotgun (WGS) entry which is preliminary data.</text>
</comment>
<accession>D1PQP3</accession>
<dbReference type="Proteomes" id="UP000003438">
    <property type="component" value="Unassembled WGS sequence"/>
</dbReference>
<protein>
    <submittedName>
        <fullName evidence="1">Uncharacterized protein</fullName>
    </submittedName>
</protein>
<sequence length="44" mass="4890">MPGNSGECYDFQYPAASPWGRGFCQNADFYCTKLAVMTDFGLET</sequence>
<proteinExistence type="predicted"/>
<dbReference type="HOGENOM" id="CLU_3222918_0_0_9"/>
<evidence type="ECO:0000313" key="2">
    <source>
        <dbReference type="Proteomes" id="UP000003438"/>
    </source>
</evidence>